<dbReference type="PROSITE" id="PS51444">
    <property type="entry name" value="FH2"/>
    <property type="match status" value="1"/>
</dbReference>
<dbReference type="Pfam" id="PF02181">
    <property type="entry name" value="FH2"/>
    <property type="match status" value="1"/>
</dbReference>
<feature type="chain" id="PRO_5040428977" description="Formin-like protein" evidence="5">
    <location>
        <begin position="27"/>
        <end position="811"/>
    </location>
</feature>
<keyword evidence="8" id="KW-1185">Reference proteome</keyword>
<keyword evidence="5" id="KW-0732">Signal</keyword>
<dbReference type="InterPro" id="IPR027643">
    <property type="entry name" value="Formin-like_plant"/>
</dbReference>
<organism evidence="7 8">
    <name type="scientific">Carnegiea gigantea</name>
    <dbReference type="NCBI Taxonomy" id="171969"/>
    <lineage>
        <taxon>Eukaryota</taxon>
        <taxon>Viridiplantae</taxon>
        <taxon>Streptophyta</taxon>
        <taxon>Embryophyta</taxon>
        <taxon>Tracheophyta</taxon>
        <taxon>Spermatophyta</taxon>
        <taxon>Magnoliopsida</taxon>
        <taxon>eudicotyledons</taxon>
        <taxon>Gunneridae</taxon>
        <taxon>Pentapetalae</taxon>
        <taxon>Caryophyllales</taxon>
        <taxon>Cactineae</taxon>
        <taxon>Cactaceae</taxon>
        <taxon>Cactoideae</taxon>
        <taxon>Echinocereeae</taxon>
        <taxon>Carnegiea</taxon>
    </lineage>
</organism>
<feature type="compositionally biased region" description="Pro residues" evidence="3">
    <location>
        <begin position="293"/>
        <end position="328"/>
    </location>
</feature>
<dbReference type="Proteomes" id="UP001153076">
    <property type="component" value="Unassembled WGS sequence"/>
</dbReference>
<dbReference type="Gene3D" id="1.20.58.2220">
    <property type="entry name" value="Formin, FH2 domain"/>
    <property type="match status" value="1"/>
</dbReference>
<feature type="signal peptide" evidence="5">
    <location>
        <begin position="1"/>
        <end position="26"/>
    </location>
</feature>
<sequence>MMSLFNCVIILAILVCEFSFVGNGAAARNFLKRGVQSHSPNANRQRVEQTHCKKELAQRGKEIGKTALSLSLQKDKAYMESNAMPFRKRGSHETFAPLLSNLQDVLFKELLDHLPVFSKQDHHTGRLEPTFHKHDIPRRSLSDKPSKGDIFDKPLTIPSDVLFQPPPSSGAKESSSTSPQNDSHNEDVTTIIIIVASIAGVVIVVGVVLICCLLGVCKGAPDDKQRDDKPLLTLSSTDLSAGSSMNPGDKDIGRKTSFNGSSLDGTAPAGTQVGSDAAGNGEALSSQKLPEKSGPPPPPRPAAHPPSPKKPAPPPPPKKGARPPPPLPGAGKNRHAPLGDGADIAGDSDAKKTKLKPFFWDKMAGNGNQSMVWDEIRAGSFVFNEEMMESLFGYNPDGKKPGDRRGRSTDVSQPQYIQIIDPKKAQNLSILLKALNVSTEEVRDALLEGNELPTEMLQNLLRVAPTQDEELKLRLYSGSLDQLGPADRFLKVMVEIPFAFKRMESLVFMMTFKEEVSSIKESFSTLEVACGELKKSRLFLKLLEAVLKTGNRMNDGTYRGGAQAFKLDTLLKLADVKGTDGKTTLLHFVVQEIIRTEGVKAVRAARENRRISSIKSDDFVEDPSFDETENYRTLGLQVVSSISSELGHVKKAALIEGDVLTSTVSKLGQSLVKIKDLISNEMQNAEEDGGFFEAIGSFVNHSEDEVTRLQEEEPRILELVRKTTDYFHGSSGRDEGLRLFVIVRDFLVILDRICAELKKSFAEQTRTTSKEISTRTPAQDARQSMQDMQQRLFPAIAAERTDESSSDSDDD</sequence>
<dbReference type="InterPro" id="IPR042201">
    <property type="entry name" value="FH2_Formin_sf"/>
</dbReference>
<evidence type="ECO:0000256" key="1">
    <source>
        <dbReference type="ARBA" id="ARBA00025793"/>
    </source>
</evidence>
<dbReference type="PANTHER" id="PTHR23213:SF269">
    <property type="entry name" value="FORMIN-LIKE PROTEIN 5"/>
    <property type="match status" value="1"/>
</dbReference>
<feature type="compositionally biased region" description="Polar residues" evidence="3">
    <location>
        <begin position="233"/>
        <end position="246"/>
    </location>
</feature>
<dbReference type="InterPro" id="IPR015425">
    <property type="entry name" value="FH2_Formin"/>
</dbReference>
<dbReference type="SUPFAM" id="SSF101447">
    <property type="entry name" value="Formin homology 2 domain (FH2 domain)"/>
    <property type="match status" value="1"/>
</dbReference>
<feature type="region of interest" description="Disordered" evidence="3">
    <location>
        <begin position="125"/>
        <end position="184"/>
    </location>
</feature>
<feature type="transmembrane region" description="Helical" evidence="4">
    <location>
        <begin position="191"/>
        <end position="216"/>
    </location>
</feature>
<keyword evidence="4" id="KW-0812">Transmembrane</keyword>
<feature type="region of interest" description="Disordered" evidence="3">
    <location>
        <begin position="222"/>
        <end position="349"/>
    </location>
</feature>
<dbReference type="AlphaFoldDB" id="A0A9Q1JLM9"/>
<accession>A0A9Q1JLM9</accession>
<evidence type="ECO:0000313" key="7">
    <source>
        <dbReference type="EMBL" id="KAJ8423798.1"/>
    </source>
</evidence>
<dbReference type="OrthoDB" id="1668162at2759"/>
<feature type="region of interest" description="Disordered" evidence="3">
    <location>
        <begin position="765"/>
        <end position="811"/>
    </location>
</feature>
<evidence type="ECO:0000256" key="3">
    <source>
        <dbReference type="SAM" id="MobiDB-lite"/>
    </source>
</evidence>
<evidence type="ECO:0000256" key="2">
    <source>
        <dbReference type="RuleBase" id="RU361260"/>
    </source>
</evidence>
<feature type="compositionally biased region" description="Polar residues" evidence="3">
    <location>
        <begin position="171"/>
        <end position="182"/>
    </location>
</feature>
<evidence type="ECO:0000256" key="5">
    <source>
        <dbReference type="SAM" id="SignalP"/>
    </source>
</evidence>
<keyword evidence="4" id="KW-0472">Membrane</keyword>
<feature type="compositionally biased region" description="Basic and acidic residues" evidence="3">
    <location>
        <begin position="125"/>
        <end position="152"/>
    </location>
</feature>
<protein>
    <recommendedName>
        <fullName evidence="2">Formin-like protein</fullName>
    </recommendedName>
</protein>
<evidence type="ECO:0000313" key="8">
    <source>
        <dbReference type="Proteomes" id="UP001153076"/>
    </source>
</evidence>
<evidence type="ECO:0000256" key="4">
    <source>
        <dbReference type="SAM" id="Phobius"/>
    </source>
</evidence>
<dbReference type="SMART" id="SM00498">
    <property type="entry name" value="FH2"/>
    <property type="match status" value="1"/>
</dbReference>
<name>A0A9Q1JLM9_9CARY</name>
<feature type="domain" description="FH2" evidence="6">
    <location>
        <begin position="345"/>
        <end position="776"/>
    </location>
</feature>
<comment type="similarity">
    <text evidence="1">Belongs to the formin-like family. Class-I subfamily.</text>
</comment>
<dbReference type="EMBL" id="JAKOGI010001863">
    <property type="protein sequence ID" value="KAJ8423798.1"/>
    <property type="molecule type" value="Genomic_DNA"/>
</dbReference>
<dbReference type="GO" id="GO:0051015">
    <property type="term" value="F:actin filament binding"/>
    <property type="evidence" value="ECO:0007669"/>
    <property type="project" value="InterPro"/>
</dbReference>
<comment type="caution">
    <text evidence="7">The sequence shown here is derived from an EMBL/GenBank/DDBJ whole genome shotgun (WGS) entry which is preliminary data.</text>
</comment>
<gene>
    <name evidence="7" type="ORF">Cgig2_015535</name>
</gene>
<feature type="compositionally biased region" description="Polar residues" evidence="3">
    <location>
        <begin position="774"/>
        <end position="789"/>
    </location>
</feature>
<evidence type="ECO:0000259" key="6">
    <source>
        <dbReference type="PROSITE" id="PS51444"/>
    </source>
</evidence>
<reference evidence="7" key="1">
    <citation type="submission" date="2022-04" db="EMBL/GenBank/DDBJ databases">
        <title>Carnegiea gigantea Genome sequencing and assembly v2.</title>
        <authorList>
            <person name="Copetti D."/>
            <person name="Sanderson M.J."/>
            <person name="Burquez A."/>
            <person name="Wojciechowski M.F."/>
        </authorList>
    </citation>
    <scope>NUCLEOTIDE SEQUENCE</scope>
    <source>
        <strain evidence="7">SGP5-SGP5p</strain>
        <tissue evidence="7">Aerial part</tissue>
    </source>
</reference>
<dbReference type="GO" id="GO:0045010">
    <property type="term" value="P:actin nucleation"/>
    <property type="evidence" value="ECO:0007669"/>
    <property type="project" value="InterPro"/>
</dbReference>
<dbReference type="PANTHER" id="PTHR23213">
    <property type="entry name" value="FORMIN-RELATED"/>
    <property type="match status" value="1"/>
</dbReference>
<keyword evidence="4" id="KW-1133">Transmembrane helix</keyword>
<proteinExistence type="inferred from homology"/>